<dbReference type="EC" id="3.1.3.48" evidence="1"/>
<feature type="domain" description="Phosphotyrosine protein phosphatase I" evidence="2">
    <location>
        <begin position="45"/>
        <end position="184"/>
    </location>
</feature>
<dbReference type="OrthoDB" id="9784339at2"/>
<dbReference type="PANTHER" id="PTHR11717:SF7">
    <property type="entry name" value="LOW MOLECULAR WEIGHT PHOSPHOTYROSINE PROTEIN PHOSPHATASE"/>
    <property type="match status" value="1"/>
</dbReference>
<name>A0A562R1P7_9BURK</name>
<sequence length="208" mass="23677">MRSPRAWLDGRFGTWRGLVRLLLAQGERMTGRLRGFGLREPRRVRRVVFVCLGNICRSAYAEQVARAAGLHAVSVGLSTTTGAPSPDEALAAAWRQRLPMDGHRARDWKDFRVQPGDLLLAMEVRQARELLRRLGNRGDVQVALLGDWCRPRVPHLHDPFSLSRDYFDTCFTRIRYAVYRLAHDVPAARLPAGPIPTHPLRGTQRRQR</sequence>
<dbReference type="SUPFAM" id="SSF52788">
    <property type="entry name" value="Phosphotyrosine protein phosphatases I"/>
    <property type="match status" value="1"/>
</dbReference>
<evidence type="ECO:0000256" key="1">
    <source>
        <dbReference type="ARBA" id="ARBA00013064"/>
    </source>
</evidence>
<dbReference type="EMBL" id="VLLB01000007">
    <property type="protein sequence ID" value="TWI62989.1"/>
    <property type="molecule type" value="Genomic_DNA"/>
</dbReference>
<dbReference type="InterPro" id="IPR036196">
    <property type="entry name" value="Ptyr_pPase_sf"/>
</dbReference>
<reference evidence="3 4" key="1">
    <citation type="journal article" date="2015" name="Stand. Genomic Sci.">
        <title>Genomic Encyclopedia of Bacterial and Archaeal Type Strains, Phase III: the genomes of soil and plant-associated and newly described type strains.</title>
        <authorList>
            <person name="Whitman W.B."/>
            <person name="Woyke T."/>
            <person name="Klenk H.P."/>
            <person name="Zhou Y."/>
            <person name="Lilburn T.G."/>
            <person name="Beck B.J."/>
            <person name="De Vos P."/>
            <person name="Vandamme P."/>
            <person name="Eisen J.A."/>
            <person name="Garrity G."/>
            <person name="Hugenholtz P."/>
            <person name="Kyrpides N.C."/>
        </authorList>
    </citation>
    <scope>NUCLEOTIDE SEQUENCE [LARGE SCALE GENOMIC DNA]</scope>
    <source>
        <strain evidence="3 4">CGMCC 1.10822</strain>
    </source>
</reference>
<dbReference type="InterPro" id="IPR023485">
    <property type="entry name" value="Ptyr_pPase"/>
</dbReference>
<evidence type="ECO:0000313" key="3">
    <source>
        <dbReference type="EMBL" id="TWI62989.1"/>
    </source>
</evidence>
<evidence type="ECO:0000313" key="4">
    <source>
        <dbReference type="Proteomes" id="UP000318431"/>
    </source>
</evidence>
<keyword evidence="4" id="KW-1185">Reference proteome</keyword>
<dbReference type="PANTHER" id="PTHR11717">
    <property type="entry name" value="LOW MOLECULAR WEIGHT PROTEIN TYROSINE PHOSPHATASE"/>
    <property type="match status" value="1"/>
</dbReference>
<evidence type="ECO:0000259" key="2">
    <source>
        <dbReference type="SMART" id="SM00226"/>
    </source>
</evidence>
<accession>A0A562R1P7</accession>
<organism evidence="3 4">
    <name type="scientific">Pseudoduganella lurida</name>
    <dbReference type="NCBI Taxonomy" id="1036180"/>
    <lineage>
        <taxon>Bacteria</taxon>
        <taxon>Pseudomonadati</taxon>
        <taxon>Pseudomonadota</taxon>
        <taxon>Betaproteobacteria</taxon>
        <taxon>Burkholderiales</taxon>
        <taxon>Oxalobacteraceae</taxon>
        <taxon>Telluria group</taxon>
        <taxon>Pseudoduganella</taxon>
    </lineage>
</organism>
<protein>
    <recommendedName>
        <fullName evidence="1">protein-tyrosine-phosphatase</fullName>
        <ecNumber evidence="1">3.1.3.48</ecNumber>
    </recommendedName>
</protein>
<dbReference type="RefSeq" id="WP_145650700.1">
    <property type="nucleotide sequence ID" value="NZ_VLLB01000007.1"/>
</dbReference>
<dbReference type="AlphaFoldDB" id="A0A562R1P7"/>
<dbReference type="Gene3D" id="3.40.50.2300">
    <property type="match status" value="1"/>
</dbReference>
<comment type="caution">
    <text evidence="3">The sequence shown here is derived from an EMBL/GenBank/DDBJ whole genome shotgun (WGS) entry which is preliminary data.</text>
</comment>
<dbReference type="Proteomes" id="UP000318431">
    <property type="component" value="Unassembled WGS sequence"/>
</dbReference>
<dbReference type="Pfam" id="PF01451">
    <property type="entry name" value="LMWPc"/>
    <property type="match status" value="1"/>
</dbReference>
<proteinExistence type="predicted"/>
<dbReference type="InterPro" id="IPR050438">
    <property type="entry name" value="LMW_PTPase"/>
</dbReference>
<gene>
    <name evidence="3" type="ORF">IP91_03829</name>
</gene>
<dbReference type="SMART" id="SM00226">
    <property type="entry name" value="LMWPc"/>
    <property type="match status" value="1"/>
</dbReference>
<dbReference type="GO" id="GO:0004725">
    <property type="term" value="F:protein tyrosine phosphatase activity"/>
    <property type="evidence" value="ECO:0007669"/>
    <property type="project" value="UniProtKB-EC"/>
</dbReference>